<dbReference type="RefSeq" id="WP_282199894.1">
    <property type="nucleotide sequence ID" value="NZ_BOQE01000001.1"/>
</dbReference>
<dbReference type="Proteomes" id="UP001057291">
    <property type="component" value="Unassembled WGS sequence"/>
</dbReference>
<dbReference type="EMBL" id="BOQE01000001">
    <property type="protein sequence ID" value="GIM46845.1"/>
    <property type="molecule type" value="Genomic_DNA"/>
</dbReference>
<keyword evidence="2" id="KW-1185">Reference proteome</keyword>
<protein>
    <recommendedName>
        <fullName evidence="3">Restriction endonuclease</fullName>
    </recommendedName>
</protein>
<name>A0AAV4LGC9_9BACL</name>
<evidence type="ECO:0000313" key="1">
    <source>
        <dbReference type="EMBL" id="GIM46845.1"/>
    </source>
</evidence>
<gene>
    <name evidence="1" type="ORF">DNHGIG_23940</name>
</gene>
<sequence length="207" mass="24291">MDYFDSNCRIIIDEFNLLVSNMDIREKTNYAINNLCEADIVYRLGGPFRQMVRYSSNSLKAKGQDIMIDYKDFRIEVKYWRYWYGGTGKQKKVWSEAFQDDFDWLCNEFASGNKGKRAFIAAWSPLLGWNELLHLGQRSGQNPPPNRDRLKLLPFLDCPNGEGVSSIRTIYSPKDGEFSVRTRNSDLRVNWRLYGESEDFINIVIYY</sequence>
<reference evidence="1" key="1">
    <citation type="journal article" date="2023" name="Int. J. Syst. Evol. Microbiol.">
        <title>Collibacillus ludicampi gen. nov., sp. nov., a new soil bacterium of the family Alicyclobacillaceae.</title>
        <authorList>
            <person name="Jojima T."/>
            <person name="Ioku Y."/>
            <person name="Fukuta Y."/>
            <person name="Shirasaka N."/>
            <person name="Matsumura Y."/>
            <person name="Mori M."/>
        </authorList>
    </citation>
    <scope>NUCLEOTIDE SEQUENCE</scope>
    <source>
        <strain evidence="1">TP075</strain>
    </source>
</reference>
<dbReference type="AlphaFoldDB" id="A0AAV4LGC9"/>
<evidence type="ECO:0008006" key="3">
    <source>
        <dbReference type="Google" id="ProtNLM"/>
    </source>
</evidence>
<comment type="caution">
    <text evidence="1">The sequence shown here is derived from an EMBL/GenBank/DDBJ whole genome shotgun (WGS) entry which is preliminary data.</text>
</comment>
<organism evidence="1 2">
    <name type="scientific">Collibacillus ludicampi</name>
    <dbReference type="NCBI Taxonomy" id="2771369"/>
    <lineage>
        <taxon>Bacteria</taxon>
        <taxon>Bacillati</taxon>
        <taxon>Bacillota</taxon>
        <taxon>Bacilli</taxon>
        <taxon>Bacillales</taxon>
        <taxon>Alicyclobacillaceae</taxon>
        <taxon>Collibacillus</taxon>
    </lineage>
</organism>
<accession>A0AAV4LGC9</accession>
<proteinExistence type="predicted"/>
<evidence type="ECO:0000313" key="2">
    <source>
        <dbReference type="Proteomes" id="UP001057291"/>
    </source>
</evidence>